<dbReference type="OrthoDB" id="9773982at2"/>
<dbReference type="SUPFAM" id="SSF52540">
    <property type="entry name" value="P-loop containing nucleoside triphosphate hydrolases"/>
    <property type="match status" value="1"/>
</dbReference>
<dbReference type="GO" id="GO:0003677">
    <property type="term" value="F:DNA binding"/>
    <property type="evidence" value="ECO:0007669"/>
    <property type="project" value="UniProtKB-UniRule"/>
</dbReference>
<sequence length="496" mass="54647">MNEITTFNPTGAEIQNPETMPHSIEAEQQLLGAILTNNDVFDRVASIIGPQHFYDPVHARIFEIASARIAKNNLASPVTLKAFMEDDEGLKELGGPAYLVRLAGAAISSFAVRDYAQMIYDLAVRRDLISLGRDISSKAAKVDVASEPREQIVEAEQALYKLAEQGRSESGFQSFLKAVTDAVNVANAAYQREGGLAGISTGLVDMDRKLGGLHKSDLLILAGRPSMGKTSLATNIAFNIAKAYRKGTRPDGTEGTVEGGVVGFYSLEMSAEQLAARILSEAAEVPSEQIRRGDMTETEFRRFVDAAKSLEACPLFIDDTPALPISQLAARARRLKRTHGLDVLIIDYLQLVKGTGKGDNRVNEISEISQGLKAIAKELDIPVIALSQLSRQVESRDDKRPQLSDLRESGSIEQDADVVMFVFREEYYKEREKPGEHDLEKMAAWQEEMERLHGRAEVIIGKQRHGPIGTVELSFEGRFTRFGNLIKPWQQGADEM</sequence>
<keyword evidence="8 14" id="KW-0067">ATP-binding</keyword>
<name>A0A1X4NKE0_9RHOB</name>
<accession>A0A1X4NKE0</accession>
<dbReference type="EMBL" id="JFKC01000009">
    <property type="protein sequence ID" value="OSQ50746.1"/>
    <property type="molecule type" value="Genomic_DNA"/>
</dbReference>
<keyword evidence="5 14" id="KW-0547">Nucleotide-binding</keyword>
<dbReference type="GO" id="GO:0016887">
    <property type="term" value="F:ATP hydrolysis activity"/>
    <property type="evidence" value="ECO:0007669"/>
    <property type="project" value="RHEA"/>
</dbReference>
<dbReference type="GO" id="GO:0006269">
    <property type="term" value="P:DNA replication, synthesis of primer"/>
    <property type="evidence" value="ECO:0007669"/>
    <property type="project" value="UniProtKB-UniRule"/>
</dbReference>
<evidence type="ECO:0000256" key="9">
    <source>
        <dbReference type="ARBA" id="ARBA00023125"/>
    </source>
</evidence>
<comment type="catalytic activity">
    <reaction evidence="12 14">
        <text>ATP + H2O = ADP + phosphate + H(+)</text>
        <dbReference type="Rhea" id="RHEA:13065"/>
        <dbReference type="ChEBI" id="CHEBI:15377"/>
        <dbReference type="ChEBI" id="CHEBI:15378"/>
        <dbReference type="ChEBI" id="CHEBI:30616"/>
        <dbReference type="ChEBI" id="CHEBI:43474"/>
        <dbReference type="ChEBI" id="CHEBI:456216"/>
        <dbReference type="EC" id="5.6.2.3"/>
    </reaction>
</comment>
<dbReference type="GO" id="GO:1990077">
    <property type="term" value="C:primosome complex"/>
    <property type="evidence" value="ECO:0007669"/>
    <property type="project" value="UniProtKB-UniRule"/>
</dbReference>
<dbReference type="GO" id="GO:0005524">
    <property type="term" value="F:ATP binding"/>
    <property type="evidence" value="ECO:0007669"/>
    <property type="project" value="UniProtKB-UniRule"/>
</dbReference>
<dbReference type="Pfam" id="PF00772">
    <property type="entry name" value="DnaB"/>
    <property type="match status" value="1"/>
</dbReference>
<comment type="function">
    <text evidence="11 14">The main replicative DNA helicase, it participates in initiation and elongation during chromosome replication. Travels ahead of the DNA replisome, separating dsDNA into templates for DNA synthesis. A processive ATP-dependent 5'-3' DNA helicase it has DNA-dependent ATPase activity.</text>
</comment>
<dbReference type="Pfam" id="PF03796">
    <property type="entry name" value="DnaB_C"/>
    <property type="match status" value="1"/>
</dbReference>
<evidence type="ECO:0000256" key="11">
    <source>
        <dbReference type="ARBA" id="ARBA00044932"/>
    </source>
</evidence>
<dbReference type="CDD" id="cd00984">
    <property type="entry name" value="DnaB_C"/>
    <property type="match status" value="1"/>
</dbReference>
<dbReference type="RefSeq" id="WP_085637268.1">
    <property type="nucleotide sequence ID" value="NZ_JFKC01000009.1"/>
</dbReference>
<keyword evidence="4 14" id="KW-0235">DNA replication</keyword>
<dbReference type="InterPro" id="IPR036185">
    <property type="entry name" value="DNA_heli_DnaB-like_N_sf"/>
</dbReference>
<comment type="subunit">
    <text evidence="2">Homohexamer.</text>
</comment>
<organism evidence="16 17">
    <name type="scientific">Marivita geojedonensis</name>
    <dbReference type="NCBI Taxonomy" id="1123756"/>
    <lineage>
        <taxon>Bacteria</taxon>
        <taxon>Pseudomonadati</taxon>
        <taxon>Pseudomonadota</taxon>
        <taxon>Alphaproteobacteria</taxon>
        <taxon>Rhodobacterales</taxon>
        <taxon>Roseobacteraceae</taxon>
        <taxon>Marivita</taxon>
    </lineage>
</organism>
<dbReference type="EC" id="5.6.2.3" evidence="13 14"/>
<proteinExistence type="inferred from homology"/>
<dbReference type="STRING" id="1123756.MGEO_11035"/>
<dbReference type="AlphaFoldDB" id="A0A1X4NKE0"/>
<dbReference type="Proteomes" id="UP000193926">
    <property type="component" value="Unassembled WGS sequence"/>
</dbReference>
<evidence type="ECO:0000256" key="6">
    <source>
        <dbReference type="ARBA" id="ARBA00022801"/>
    </source>
</evidence>
<dbReference type="GO" id="GO:0043139">
    <property type="term" value="F:5'-3' DNA helicase activity"/>
    <property type="evidence" value="ECO:0007669"/>
    <property type="project" value="UniProtKB-EC"/>
</dbReference>
<keyword evidence="6 14" id="KW-0378">Hydrolase</keyword>
<protein>
    <recommendedName>
        <fullName evidence="13 14">Replicative DNA helicase</fullName>
        <ecNumber evidence="13 14">5.6.2.3</ecNumber>
    </recommendedName>
</protein>
<dbReference type="SMART" id="SM00382">
    <property type="entry name" value="AAA"/>
    <property type="match status" value="1"/>
</dbReference>
<evidence type="ECO:0000256" key="8">
    <source>
        <dbReference type="ARBA" id="ARBA00022840"/>
    </source>
</evidence>
<evidence type="ECO:0000256" key="4">
    <source>
        <dbReference type="ARBA" id="ARBA00022705"/>
    </source>
</evidence>
<evidence type="ECO:0000313" key="17">
    <source>
        <dbReference type="Proteomes" id="UP000193926"/>
    </source>
</evidence>
<evidence type="ECO:0000256" key="7">
    <source>
        <dbReference type="ARBA" id="ARBA00022806"/>
    </source>
</evidence>
<evidence type="ECO:0000259" key="15">
    <source>
        <dbReference type="PROSITE" id="PS51199"/>
    </source>
</evidence>
<dbReference type="NCBIfam" id="NF006606">
    <property type="entry name" value="PRK09165.1"/>
    <property type="match status" value="1"/>
</dbReference>
<dbReference type="InterPro" id="IPR027417">
    <property type="entry name" value="P-loop_NTPase"/>
</dbReference>
<dbReference type="PROSITE" id="PS51199">
    <property type="entry name" value="SF4_HELICASE"/>
    <property type="match status" value="1"/>
</dbReference>
<comment type="caution">
    <text evidence="16">The sequence shown here is derived from an EMBL/GenBank/DDBJ whole genome shotgun (WGS) entry which is preliminary data.</text>
</comment>
<dbReference type="PANTHER" id="PTHR30153:SF2">
    <property type="entry name" value="REPLICATIVE DNA HELICASE"/>
    <property type="match status" value="1"/>
</dbReference>
<evidence type="ECO:0000256" key="12">
    <source>
        <dbReference type="ARBA" id="ARBA00048954"/>
    </source>
</evidence>
<dbReference type="NCBIfam" id="TIGR00665">
    <property type="entry name" value="DnaB"/>
    <property type="match status" value="1"/>
</dbReference>
<dbReference type="Gene3D" id="1.10.860.10">
    <property type="entry name" value="DNAb Helicase, Chain A"/>
    <property type="match status" value="1"/>
</dbReference>
<evidence type="ECO:0000256" key="1">
    <source>
        <dbReference type="ARBA" id="ARBA00008428"/>
    </source>
</evidence>
<gene>
    <name evidence="16" type="ORF">MGEO_11035</name>
</gene>
<dbReference type="GO" id="GO:0042802">
    <property type="term" value="F:identical protein binding"/>
    <property type="evidence" value="ECO:0007669"/>
    <property type="project" value="UniProtKB-ARBA"/>
</dbReference>
<dbReference type="GO" id="GO:0005829">
    <property type="term" value="C:cytosol"/>
    <property type="evidence" value="ECO:0007669"/>
    <property type="project" value="TreeGrafter"/>
</dbReference>
<dbReference type="FunFam" id="3.40.50.300:FF:000076">
    <property type="entry name" value="Replicative DNA helicase"/>
    <property type="match status" value="1"/>
</dbReference>
<evidence type="ECO:0000256" key="13">
    <source>
        <dbReference type="NCBIfam" id="TIGR00665"/>
    </source>
</evidence>
<evidence type="ECO:0000256" key="5">
    <source>
        <dbReference type="ARBA" id="ARBA00022741"/>
    </source>
</evidence>
<dbReference type="InterPro" id="IPR007693">
    <property type="entry name" value="DNA_helicase_DnaB-like_N"/>
</dbReference>
<keyword evidence="3 14" id="KW-0639">Primosome</keyword>
<dbReference type="InterPro" id="IPR003593">
    <property type="entry name" value="AAA+_ATPase"/>
</dbReference>
<keyword evidence="17" id="KW-1185">Reference proteome</keyword>
<dbReference type="PANTHER" id="PTHR30153">
    <property type="entry name" value="REPLICATIVE DNA HELICASE DNAB"/>
    <property type="match status" value="1"/>
</dbReference>
<keyword evidence="10" id="KW-0413">Isomerase</keyword>
<evidence type="ECO:0000313" key="16">
    <source>
        <dbReference type="EMBL" id="OSQ50746.1"/>
    </source>
</evidence>
<keyword evidence="9 14" id="KW-0238">DNA-binding</keyword>
<dbReference type="Gene3D" id="3.40.50.300">
    <property type="entry name" value="P-loop containing nucleotide triphosphate hydrolases"/>
    <property type="match status" value="1"/>
</dbReference>
<evidence type="ECO:0000256" key="3">
    <source>
        <dbReference type="ARBA" id="ARBA00022515"/>
    </source>
</evidence>
<dbReference type="InterPro" id="IPR007692">
    <property type="entry name" value="DNA_helicase_DnaB"/>
</dbReference>
<dbReference type="InterPro" id="IPR016136">
    <property type="entry name" value="DNA_helicase_N/primase_C"/>
</dbReference>
<keyword evidence="7 14" id="KW-0347">Helicase</keyword>
<evidence type="ECO:0000256" key="2">
    <source>
        <dbReference type="ARBA" id="ARBA00011643"/>
    </source>
</evidence>
<reference evidence="16 17" key="1">
    <citation type="submission" date="2014-03" db="EMBL/GenBank/DDBJ databases">
        <title>The draft genome sequence of Marivita geojedonensis KCTC 23882.</title>
        <authorList>
            <person name="Lai Q."/>
            <person name="Shao Z."/>
        </authorList>
    </citation>
    <scope>NUCLEOTIDE SEQUENCE [LARGE SCALE GENOMIC DNA]</scope>
    <source>
        <strain evidence="16 17">DPG-138</strain>
    </source>
</reference>
<dbReference type="SUPFAM" id="SSF48024">
    <property type="entry name" value="N-terminal domain of DnaB helicase"/>
    <property type="match status" value="1"/>
</dbReference>
<feature type="domain" description="SF4 helicase" evidence="15">
    <location>
        <begin position="192"/>
        <end position="489"/>
    </location>
</feature>
<dbReference type="InterPro" id="IPR007694">
    <property type="entry name" value="DNA_helicase_DnaB-like_C"/>
</dbReference>
<evidence type="ECO:0000256" key="10">
    <source>
        <dbReference type="ARBA" id="ARBA00023235"/>
    </source>
</evidence>
<evidence type="ECO:0000256" key="14">
    <source>
        <dbReference type="RuleBase" id="RU362085"/>
    </source>
</evidence>
<comment type="similarity">
    <text evidence="1 14">Belongs to the helicase family. DnaB subfamily.</text>
</comment>